<evidence type="ECO:0000313" key="2">
    <source>
        <dbReference type="Proteomes" id="UP001195769"/>
    </source>
</evidence>
<proteinExistence type="predicted"/>
<protein>
    <submittedName>
        <fullName evidence="1">Uncharacterized protein</fullName>
    </submittedName>
</protein>
<gene>
    <name evidence="1" type="ORF">F5891DRAFT_955435</name>
</gene>
<dbReference type="GeneID" id="64669626"/>
<feature type="non-terminal residue" evidence="1">
    <location>
        <position position="537"/>
    </location>
</feature>
<comment type="caution">
    <text evidence="1">The sequence shown here is derived from an EMBL/GenBank/DDBJ whole genome shotgun (WGS) entry which is preliminary data.</text>
</comment>
<reference evidence="1" key="1">
    <citation type="journal article" date="2020" name="New Phytol.">
        <title>Comparative genomics reveals dynamic genome evolution in host specialist ectomycorrhizal fungi.</title>
        <authorList>
            <person name="Lofgren L.A."/>
            <person name="Nguyen N.H."/>
            <person name="Vilgalys R."/>
            <person name="Ruytinx J."/>
            <person name="Liao H.L."/>
            <person name="Branco S."/>
            <person name="Kuo A."/>
            <person name="LaButti K."/>
            <person name="Lipzen A."/>
            <person name="Andreopoulos W."/>
            <person name="Pangilinan J."/>
            <person name="Riley R."/>
            <person name="Hundley H."/>
            <person name="Na H."/>
            <person name="Barry K."/>
            <person name="Grigoriev I.V."/>
            <person name="Stajich J.E."/>
            <person name="Kennedy P.G."/>
        </authorList>
    </citation>
    <scope>NUCLEOTIDE SEQUENCE</scope>
    <source>
        <strain evidence="1">FC203</strain>
    </source>
</reference>
<accession>A0AAD4E4Z1</accession>
<evidence type="ECO:0000313" key="1">
    <source>
        <dbReference type="EMBL" id="KAG1898398.1"/>
    </source>
</evidence>
<keyword evidence="2" id="KW-1185">Reference proteome</keyword>
<dbReference type="Proteomes" id="UP001195769">
    <property type="component" value="Unassembled WGS sequence"/>
</dbReference>
<name>A0AAD4E4Z1_9AGAM</name>
<sequence>CIMALICRLHSNCPCPICLVPSTKLFDLSTVYPTRTIEDAKAFLELYSRDRVAGEAVLKAHGLRPVANALWEVENSNPHETLSFDPLHVNDIGNWGTHFFEELKICLKALGREAEAKIDEQFNTFPRWRNLNHFKSVMKILFSDGNKLRDIAKQMLYAAQNILTHNEDTVGYVLLQCIASYLQLTMYIALDVHTEATLAAGEVELLVFETHLHAYIDIQGEDLTKNWNFPKVHALTHAFPDIHAKGAARNFSTQPNKKQHGPLKQAYLRQMNRKDVANQVLKLDHISVVSELVHSRISHLDEDRCKHTMSQGELKDNDTLDDQPFLGHLHVGAPQIPVTLAAVEEGNTSNRTFQDFRKKFMKFLNNFVVSNNIPLDGVTWLQPTANNKLQEYRYLKVNYESTVDWRLTTDYLRCNPSFHGCEHCYCALIQTLDKDGNDKNIFVQILFMFKFTVSNHTFELALVLSMDAPTGSRQSTDRDLGLTRLWARPLASLEFISLQSIIRSALLVPDYDNNGDFFLVDLVDTDMFLRAKSLRSR</sequence>
<organism evidence="1 2">
    <name type="scientific">Suillus fuscotomentosus</name>
    <dbReference type="NCBI Taxonomy" id="1912939"/>
    <lineage>
        <taxon>Eukaryota</taxon>
        <taxon>Fungi</taxon>
        <taxon>Dikarya</taxon>
        <taxon>Basidiomycota</taxon>
        <taxon>Agaricomycotina</taxon>
        <taxon>Agaricomycetes</taxon>
        <taxon>Agaricomycetidae</taxon>
        <taxon>Boletales</taxon>
        <taxon>Suillineae</taxon>
        <taxon>Suillaceae</taxon>
        <taxon>Suillus</taxon>
    </lineage>
</organism>
<dbReference type="RefSeq" id="XP_041223974.1">
    <property type="nucleotide sequence ID" value="XM_041375328.1"/>
</dbReference>
<dbReference type="EMBL" id="JABBWK010000039">
    <property type="protein sequence ID" value="KAG1898398.1"/>
    <property type="molecule type" value="Genomic_DNA"/>
</dbReference>
<dbReference type="AlphaFoldDB" id="A0AAD4E4Z1"/>